<dbReference type="PROSITE" id="PS51831">
    <property type="entry name" value="HD"/>
    <property type="match status" value="1"/>
</dbReference>
<evidence type="ECO:0000259" key="4">
    <source>
        <dbReference type="PROSITE" id="PS51832"/>
    </source>
</evidence>
<sequence>MFQGKKIGQVKERGIGYKLFIIFSLTTILPALISSYLIINYNLPEEYSKYQLIILLSLEVVIIFLGIYLSSTMAGSIMKAISAIKEVAEGNVSKRLTESAREEISGLAMNFNRITSNLENTIKNLEASEEQMRRMLFRIGNIIASPVDIDKVMQILLSTTVHVLEGDKGFFFMQDDEKGVMSLLVNVNATDEDLKYYENWREEGIIKKVIREKKSVRISINNTIEVNEVLCPIDKSKTSISAPIILGNRVIGVISLADKKNGGEYLEDELFLLENLSSQIAMALENSRLRKNAEKSYFETIIALATAVDSRDEYTIGHSKQVAKYAIGIAKNMGLAQSDIDVLRDAALLHDIGKIGMPDDLLRNTDELTNDEKDLVWKHPVTGENILKPIESLSKLCPIVRHHHERYDGKGYPDGLKGKDIPLLARIIMLADAYDAMRSDRSYQKGQSSEEAIEEIKKYSGFQFDPLCVKTFVEYLETSIEN</sequence>
<dbReference type="PANTHER" id="PTHR43155:SF2">
    <property type="entry name" value="CYCLIC DI-GMP PHOSPHODIESTERASE PA4108"/>
    <property type="match status" value="1"/>
</dbReference>
<dbReference type="InterPro" id="IPR006674">
    <property type="entry name" value="HD_domain"/>
</dbReference>
<dbReference type="Pfam" id="PF13487">
    <property type="entry name" value="HD_5"/>
    <property type="match status" value="1"/>
</dbReference>
<protein>
    <recommendedName>
        <fullName evidence="7">HD-GYP domain-containing protein</fullName>
    </recommendedName>
</protein>
<comment type="caution">
    <text evidence="5">The sequence shown here is derived from an EMBL/GenBank/DDBJ whole genome shotgun (WGS) entry which is preliminary data.</text>
</comment>
<dbReference type="InterPro" id="IPR003018">
    <property type="entry name" value="GAF"/>
</dbReference>
<dbReference type="AlphaFoldDB" id="A0A1F7SMP4"/>
<dbReference type="SMART" id="SM00065">
    <property type="entry name" value="GAF"/>
    <property type="match status" value="1"/>
</dbReference>
<dbReference type="STRING" id="1817883.A3G31_10135"/>
<dbReference type="PANTHER" id="PTHR43155">
    <property type="entry name" value="CYCLIC DI-GMP PHOSPHODIESTERASE PA4108-RELATED"/>
    <property type="match status" value="1"/>
</dbReference>
<dbReference type="GO" id="GO:0007165">
    <property type="term" value="P:signal transduction"/>
    <property type="evidence" value="ECO:0007669"/>
    <property type="project" value="InterPro"/>
</dbReference>
<feature type="domain" description="HD-GYP" evidence="4">
    <location>
        <begin position="293"/>
        <end position="482"/>
    </location>
</feature>
<evidence type="ECO:0008006" key="7">
    <source>
        <dbReference type="Google" id="ProtNLM"/>
    </source>
</evidence>
<dbReference type="InterPro" id="IPR029016">
    <property type="entry name" value="GAF-like_dom_sf"/>
</dbReference>
<keyword evidence="1" id="KW-0812">Transmembrane</keyword>
<feature type="transmembrane region" description="Helical" evidence="1">
    <location>
        <begin position="20"/>
        <end position="38"/>
    </location>
</feature>
<dbReference type="SUPFAM" id="SSF158472">
    <property type="entry name" value="HAMP domain-like"/>
    <property type="match status" value="1"/>
</dbReference>
<dbReference type="PROSITE" id="PS50885">
    <property type="entry name" value="HAMP"/>
    <property type="match status" value="1"/>
</dbReference>
<keyword evidence="1" id="KW-0472">Membrane</keyword>
<proteinExistence type="predicted"/>
<dbReference type="SMART" id="SM00471">
    <property type="entry name" value="HDc"/>
    <property type="match status" value="1"/>
</dbReference>
<dbReference type="NCBIfam" id="TIGR00277">
    <property type="entry name" value="HDIG"/>
    <property type="match status" value="1"/>
</dbReference>
<dbReference type="CDD" id="cd06225">
    <property type="entry name" value="HAMP"/>
    <property type="match status" value="1"/>
</dbReference>
<evidence type="ECO:0000256" key="1">
    <source>
        <dbReference type="SAM" id="Phobius"/>
    </source>
</evidence>
<dbReference type="CDD" id="cd00077">
    <property type="entry name" value="HDc"/>
    <property type="match status" value="1"/>
</dbReference>
<dbReference type="GO" id="GO:0016020">
    <property type="term" value="C:membrane"/>
    <property type="evidence" value="ECO:0007669"/>
    <property type="project" value="InterPro"/>
</dbReference>
<evidence type="ECO:0000313" key="6">
    <source>
        <dbReference type="Proteomes" id="UP000178082"/>
    </source>
</evidence>
<evidence type="ECO:0000313" key="5">
    <source>
        <dbReference type="EMBL" id="OGL54508.1"/>
    </source>
</evidence>
<feature type="domain" description="HD" evidence="3">
    <location>
        <begin position="315"/>
        <end position="437"/>
    </location>
</feature>
<dbReference type="InterPro" id="IPR003660">
    <property type="entry name" value="HAMP_dom"/>
</dbReference>
<name>A0A1F7SMP4_9BACT</name>
<keyword evidence="1" id="KW-1133">Transmembrane helix</keyword>
<dbReference type="PROSITE" id="PS51832">
    <property type="entry name" value="HD_GYP"/>
    <property type="match status" value="1"/>
</dbReference>
<dbReference type="EMBL" id="MGDI01000011">
    <property type="protein sequence ID" value="OGL54508.1"/>
    <property type="molecule type" value="Genomic_DNA"/>
</dbReference>
<dbReference type="Gene3D" id="1.10.3210.10">
    <property type="entry name" value="Hypothetical protein af1432"/>
    <property type="match status" value="1"/>
</dbReference>
<reference evidence="5 6" key="1">
    <citation type="journal article" date="2016" name="Nat. Commun.">
        <title>Thousands of microbial genomes shed light on interconnected biogeochemical processes in an aquifer system.</title>
        <authorList>
            <person name="Anantharaman K."/>
            <person name="Brown C.T."/>
            <person name="Hug L.A."/>
            <person name="Sharon I."/>
            <person name="Castelle C.J."/>
            <person name="Probst A.J."/>
            <person name="Thomas B.C."/>
            <person name="Singh A."/>
            <person name="Wilkins M.J."/>
            <person name="Karaoz U."/>
            <person name="Brodie E.L."/>
            <person name="Williams K.H."/>
            <person name="Hubbard S.S."/>
            <person name="Banfield J.F."/>
        </authorList>
    </citation>
    <scope>NUCLEOTIDE SEQUENCE [LARGE SCALE GENOMIC DNA]</scope>
</reference>
<dbReference type="Gene3D" id="3.30.450.40">
    <property type="match status" value="1"/>
</dbReference>
<dbReference type="SUPFAM" id="SSF109604">
    <property type="entry name" value="HD-domain/PDEase-like"/>
    <property type="match status" value="1"/>
</dbReference>
<accession>A0A1F7SMP4</accession>
<dbReference type="SUPFAM" id="SSF55781">
    <property type="entry name" value="GAF domain-like"/>
    <property type="match status" value="1"/>
</dbReference>
<dbReference type="Pfam" id="PF13185">
    <property type="entry name" value="GAF_2"/>
    <property type="match status" value="1"/>
</dbReference>
<dbReference type="InterPro" id="IPR006675">
    <property type="entry name" value="HDIG_dom"/>
</dbReference>
<feature type="transmembrane region" description="Helical" evidence="1">
    <location>
        <begin position="50"/>
        <end position="69"/>
    </location>
</feature>
<gene>
    <name evidence="5" type="ORF">A3G31_10135</name>
</gene>
<dbReference type="InterPro" id="IPR037522">
    <property type="entry name" value="HD_GYP_dom"/>
</dbReference>
<dbReference type="Proteomes" id="UP000178082">
    <property type="component" value="Unassembled WGS sequence"/>
</dbReference>
<feature type="domain" description="HAMP" evidence="2">
    <location>
        <begin position="71"/>
        <end position="123"/>
    </location>
</feature>
<dbReference type="Gene3D" id="6.10.340.10">
    <property type="match status" value="1"/>
</dbReference>
<evidence type="ECO:0000259" key="3">
    <source>
        <dbReference type="PROSITE" id="PS51831"/>
    </source>
</evidence>
<evidence type="ECO:0000259" key="2">
    <source>
        <dbReference type="PROSITE" id="PS50885"/>
    </source>
</evidence>
<organism evidence="5 6">
    <name type="scientific">Candidatus Schekmanbacteria bacterium RIFCSPLOWO2_12_FULL_38_15</name>
    <dbReference type="NCBI Taxonomy" id="1817883"/>
    <lineage>
        <taxon>Bacteria</taxon>
        <taxon>Candidatus Schekmaniibacteriota</taxon>
    </lineage>
</organism>
<dbReference type="InterPro" id="IPR003607">
    <property type="entry name" value="HD/PDEase_dom"/>
</dbReference>